<keyword evidence="1" id="KW-0812">Transmembrane</keyword>
<reference evidence="2 3" key="1">
    <citation type="journal article" date="2019" name="Nat. Ecol. Evol.">
        <title>Megaphylogeny resolves global patterns of mushroom evolution.</title>
        <authorList>
            <person name="Varga T."/>
            <person name="Krizsan K."/>
            <person name="Foldi C."/>
            <person name="Dima B."/>
            <person name="Sanchez-Garcia M."/>
            <person name="Sanchez-Ramirez S."/>
            <person name="Szollosi G.J."/>
            <person name="Szarkandi J.G."/>
            <person name="Papp V."/>
            <person name="Albert L."/>
            <person name="Andreopoulos W."/>
            <person name="Angelini C."/>
            <person name="Antonin V."/>
            <person name="Barry K.W."/>
            <person name="Bougher N.L."/>
            <person name="Buchanan P."/>
            <person name="Buyck B."/>
            <person name="Bense V."/>
            <person name="Catcheside P."/>
            <person name="Chovatia M."/>
            <person name="Cooper J."/>
            <person name="Damon W."/>
            <person name="Desjardin D."/>
            <person name="Finy P."/>
            <person name="Geml J."/>
            <person name="Haridas S."/>
            <person name="Hughes K."/>
            <person name="Justo A."/>
            <person name="Karasinski D."/>
            <person name="Kautmanova I."/>
            <person name="Kiss B."/>
            <person name="Kocsube S."/>
            <person name="Kotiranta H."/>
            <person name="LaButti K.M."/>
            <person name="Lechner B.E."/>
            <person name="Liimatainen K."/>
            <person name="Lipzen A."/>
            <person name="Lukacs Z."/>
            <person name="Mihaltcheva S."/>
            <person name="Morgado L.N."/>
            <person name="Niskanen T."/>
            <person name="Noordeloos M.E."/>
            <person name="Ohm R.A."/>
            <person name="Ortiz-Santana B."/>
            <person name="Ovrebo C."/>
            <person name="Racz N."/>
            <person name="Riley R."/>
            <person name="Savchenko A."/>
            <person name="Shiryaev A."/>
            <person name="Soop K."/>
            <person name="Spirin V."/>
            <person name="Szebenyi C."/>
            <person name="Tomsovsky M."/>
            <person name="Tulloss R.E."/>
            <person name="Uehling J."/>
            <person name="Grigoriev I.V."/>
            <person name="Vagvolgyi C."/>
            <person name="Papp T."/>
            <person name="Martin F.M."/>
            <person name="Miettinen O."/>
            <person name="Hibbett D.S."/>
            <person name="Nagy L.G."/>
        </authorList>
    </citation>
    <scope>NUCLEOTIDE SEQUENCE [LARGE SCALE GENOMIC DNA]</scope>
    <source>
        <strain evidence="2 3">CBS 121175</strain>
    </source>
</reference>
<proteinExistence type="predicted"/>
<accession>A0A5C3L160</accession>
<gene>
    <name evidence="2" type="ORF">FA15DRAFT_667490</name>
</gene>
<sequence>MHTLNITNLGTENALWLDYLLVELPTTSRNKIVTRTETVTIPCSIPSSTNGRARGEGSPSSLDRGVSSTVIAAGAGLIGIALLAIAGFVIFLTRRRKRRRREARESSIQPFDSTASEYEFCSATGFF</sequence>
<evidence type="ECO:0000256" key="1">
    <source>
        <dbReference type="SAM" id="Phobius"/>
    </source>
</evidence>
<evidence type="ECO:0000313" key="2">
    <source>
        <dbReference type="EMBL" id="TFK26398.1"/>
    </source>
</evidence>
<name>A0A5C3L160_COPMA</name>
<feature type="transmembrane region" description="Helical" evidence="1">
    <location>
        <begin position="70"/>
        <end position="92"/>
    </location>
</feature>
<organism evidence="2 3">
    <name type="scientific">Coprinopsis marcescibilis</name>
    <name type="common">Agaric fungus</name>
    <name type="synonym">Psathyrella marcescibilis</name>
    <dbReference type="NCBI Taxonomy" id="230819"/>
    <lineage>
        <taxon>Eukaryota</taxon>
        <taxon>Fungi</taxon>
        <taxon>Dikarya</taxon>
        <taxon>Basidiomycota</taxon>
        <taxon>Agaricomycotina</taxon>
        <taxon>Agaricomycetes</taxon>
        <taxon>Agaricomycetidae</taxon>
        <taxon>Agaricales</taxon>
        <taxon>Agaricineae</taxon>
        <taxon>Psathyrellaceae</taxon>
        <taxon>Coprinopsis</taxon>
    </lineage>
</organism>
<evidence type="ECO:0000313" key="3">
    <source>
        <dbReference type="Proteomes" id="UP000307440"/>
    </source>
</evidence>
<keyword evidence="3" id="KW-1185">Reference proteome</keyword>
<dbReference type="AlphaFoldDB" id="A0A5C3L160"/>
<keyword evidence="1" id="KW-1133">Transmembrane helix</keyword>
<protein>
    <submittedName>
        <fullName evidence="2">Uncharacterized protein</fullName>
    </submittedName>
</protein>
<keyword evidence="1" id="KW-0472">Membrane</keyword>
<dbReference type="Proteomes" id="UP000307440">
    <property type="component" value="Unassembled WGS sequence"/>
</dbReference>
<dbReference type="EMBL" id="ML210175">
    <property type="protein sequence ID" value="TFK26398.1"/>
    <property type="molecule type" value="Genomic_DNA"/>
</dbReference>